<evidence type="ECO:0000259" key="3">
    <source>
        <dbReference type="Pfam" id="PF06974"/>
    </source>
</evidence>
<dbReference type="GO" id="GO:0005886">
    <property type="term" value="C:plasma membrane"/>
    <property type="evidence" value="ECO:0007669"/>
    <property type="project" value="TreeGrafter"/>
</dbReference>
<organism evidence="4 5">
    <name type="scientific">Laodelphax striatellus</name>
    <name type="common">Small brown planthopper</name>
    <name type="synonym">Delphax striatella</name>
    <dbReference type="NCBI Taxonomy" id="195883"/>
    <lineage>
        <taxon>Eukaryota</taxon>
        <taxon>Metazoa</taxon>
        <taxon>Ecdysozoa</taxon>
        <taxon>Arthropoda</taxon>
        <taxon>Hexapoda</taxon>
        <taxon>Insecta</taxon>
        <taxon>Pterygota</taxon>
        <taxon>Neoptera</taxon>
        <taxon>Paraneoptera</taxon>
        <taxon>Hemiptera</taxon>
        <taxon>Auchenorrhyncha</taxon>
        <taxon>Fulgoroidea</taxon>
        <taxon>Delphacidae</taxon>
        <taxon>Criomorphinae</taxon>
        <taxon>Laodelphax</taxon>
    </lineage>
</organism>
<proteinExistence type="predicted"/>
<evidence type="ECO:0000256" key="1">
    <source>
        <dbReference type="SAM" id="MobiDB-lite"/>
    </source>
</evidence>
<feature type="transmembrane region" description="Helical" evidence="2">
    <location>
        <begin position="75"/>
        <end position="98"/>
    </location>
</feature>
<dbReference type="PANTHER" id="PTHR31650:SF1">
    <property type="entry name" value="WAX ESTER SYNTHASE_DIACYLGLYCEROL ACYLTRANSFERASE 4-RELATED"/>
    <property type="match status" value="1"/>
</dbReference>
<dbReference type="PANTHER" id="PTHR31650">
    <property type="entry name" value="O-ACYLTRANSFERASE (WSD1-LIKE) FAMILY PROTEIN"/>
    <property type="match status" value="1"/>
</dbReference>
<keyword evidence="2" id="KW-0812">Transmembrane</keyword>
<dbReference type="GO" id="GO:0008374">
    <property type="term" value="F:O-acyltransferase activity"/>
    <property type="evidence" value="ECO:0007669"/>
    <property type="project" value="InterPro"/>
</dbReference>
<dbReference type="GO" id="GO:0019432">
    <property type="term" value="P:triglyceride biosynthetic process"/>
    <property type="evidence" value="ECO:0007669"/>
    <property type="project" value="TreeGrafter"/>
</dbReference>
<keyword evidence="2" id="KW-0472">Membrane</keyword>
<name>A0A482WR63_LAOST</name>
<feature type="domain" description="O-acyltransferase WSD1 C-terminal" evidence="3">
    <location>
        <begin position="637"/>
        <end position="784"/>
    </location>
</feature>
<protein>
    <recommendedName>
        <fullName evidence="3">O-acyltransferase WSD1 C-terminal domain-containing protein</fullName>
    </recommendedName>
</protein>
<dbReference type="Pfam" id="PF06974">
    <property type="entry name" value="WS_DGAT_C"/>
    <property type="match status" value="1"/>
</dbReference>
<keyword evidence="2" id="KW-1133">Transmembrane helix</keyword>
<evidence type="ECO:0000313" key="5">
    <source>
        <dbReference type="Proteomes" id="UP000291343"/>
    </source>
</evidence>
<keyword evidence="5" id="KW-1185">Reference proteome</keyword>
<dbReference type="EMBL" id="QKKF02027168">
    <property type="protein sequence ID" value="RZF36003.1"/>
    <property type="molecule type" value="Genomic_DNA"/>
</dbReference>
<reference evidence="4 5" key="1">
    <citation type="journal article" date="2017" name="Gigascience">
        <title>Genome sequence of the small brown planthopper, Laodelphax striatellus.</title>
        <authorList>
            <person name="Zhu J."/>
            <person name="Jiang F."/>
            <person name="Wang X."/>
            <person name="Yang P."/>
            <person name="Bao Y."/>
            <person name="Zhao W."/>
            <person name="Wang W."/>
            <person name="Lu H."/>
            <person name="Wang Q."/>
            <person name="Cui N."/>
            <person name="Li J."/>
            <person name="Chen X."/>
            <person name="Luo L."/>
            <person name="Yu J."/>
            <person name="Kang L."/>
            <person name="Cui F."/>
        </authorList>
    </citation>
    <scope>NUCLEOTIDE SEQUENCE [LARGE SCALE GENOMIC DNA]</scope>
    <source>
        <strain evidence="4">Lst14</strain>
    </source>
</reference>
<dbReference type="OrthoDB" id="619536at2759"/>
<feature type="transmembrane region" description="Helical" evidence="2">
    <location>
        <begin position="45"/>
        <end position="63"/>
    </location>
</feature>
<evidence type="ECO:0000256" key="2">
    <source>
        <dbReference type="SAM" id="Phobius"/>
    </source>
</evidence>
<dbReference type="InParanoid" id="A0A482WR63"/>
<sequence>MKQSAVSGWLRLGDALFQNLTNSSSQTQKEPILLQSNETEEYVETNSAIAIGAAVALLLHAYISHSRKAGVSVSFALAALVMTAVIAPIIGSIFLLLACYRQCVITLLKVKCKKGTFAGLMQGNDAFWAVEEDASRSVINILALADFSFIVEASRKGEEPLNTVQELIEERLLSSPCRFPKLLCYRRQAMGYFFWERQPSIDVQDHVRWMDYPRDQPDQMVSEKVLKSYVSSQVNSPLPAYHASGWEILISRYPLKVDNKSDPLDAMETGNRVDNKYPVLFRVHHSLGDGVALIRLLLDALADPCSRTPSRTPSPMFDTAPMSDDRLRSSTPQTDYYKSNILNIPEQDFRMKKSASLNFDDRPTYDVMKSITPSTSLKDCVRFACRKFISFLDEANEINRLQYQTQSLQNINILINDQPADEYLCSVSETNEKQKSFAIRPSNLLVSRKDRRKFESFFVERDEEVQSGIKQYFWEKLKSFKGIIYHLGVLALLPATVMNQSVARINDENALHGPQLSGYKVVGWYFEDENCEDDTLMSKIKRIRMRTGTHFSDVLLTALSTSMEDFFRRFNEVPHDITVVIPARLGRPDEGESSAKVASAVFSTKDLKATVTKLYMDRNAKRNHSVIYEDAKTKLDNKFSVALLSLPIASETPTREELFGKLRRVQKRTGVLRKSADYIVNYWILKVIATLFPVPILREVTKSTQSSMVVSNMPGPQKQAKLAGQTLHNIVFWVPNRDSTGLGISILSYGGRLQLGIIADRALIPCSEDAQLVVDGVVEAINKMDKISSPQSST</sequence>
<dbReference type="Proteomes" id="UP000291343">
    <property type="component" value="Unassembled WGS sequence"/>
</dbReference>
<dbReference type="STRING" id="195883.A0A482WR63"/>
<dbReference type="AlphaFoldDB" id="A0A482WR63"/>
<gene>
    <name evidence="4" type="ORF">LSTR_LSTR005819</name>
</gene>
<accession>A0A482WR63</accession>
<feature type="region of interest" description="Disordered" evidence="1">
    <location>
        <begin position="308"/>
        <end position="331"/>
    </location>
</feature>
<evidence type="ECO:0000313" key="4">
    <source>
        <dbReference type="EMBL" id="RZF36003.1"/>
    </source>
</evidence>
<comment type="caution">
    <text evidence="4">The sequence shown here is derived from an EMBL/GenBank/DDBJ whole genome shotgun (WGS) entry which is preliminary data.</text>
</comment>
<dbReference type="InterPro" id="IPR045034">
    <property type="entry name" value="O-acyltransferase_WSD1-like"/>
</dbReference>
<dbReference type="InterPro" id="IPR009721">
    <property type="entry name" value="O-acyltransferase_WSD1_C"/>
</dbReference>